<sequence length="101" mass="11710">MDTSSTDRLLDTIVDDMAYAAAIVDDLHDRGYDNNFELVGNTLVCLQSQEQYAPRDFWVDEIYRFDHDGIGLRGYFVYALREPVRDVMGIFIARLVEDLRL</sequence>
<protein>
    <submittedName>
        <fullName evidence="1">Uncharacterized protein</fullName>
    </submittedName>
</protein>
<comment type="caution">
    <text evidence="1">The sequence shown here is derived from an EMBL/GenBank/DDBJ whole genome shotgun (WGS) entry which is preliminary data.</text>
</comment>
<organism evidence="1 2">
    <name type="scientific">Ohtaekwangia kribbensis</name>
    <dbReference type="NCBI Taxonomy" id="688913"/>
    <lineage>
        <taxon>Bacteria</taxon>
        <taxon>Pseudomonadati</taxon>
        <taxon>Bacteroidota</taxon>
        <taxon>Cytophagia</taxon>
        <taxon>Cytophagales</taxon>
        <taxon>Fulvivirgaceae</taxon>
        <taxon>Ohtaekwangia</taxon>
    </lineage>
</organism>
<dbReference type="RefSeq" id="WP_377586430.1">
    <property type="nucleotide sequence ID" value="NZ_JBHTKA010000016.1"/>
</dbReference>
<keyword evidence="2" id="KW-1185">Reference proteome</keyword>
<reference evidence="2" key="1">
    <citation type="journal article" date="2019" name="Int. J. Syst. Evol. Microbiol.">
        <title>The Global Catalogue of Microorganisms (GCM) 10K type strain sequencing project: providing services to taxonomists for standard genome sequencing and annotation.</title>
        <authorList>
            <consortium name="The Broad Institute Genomics Platform"/>
            <consortium name="The Broad Institute Genome Sequencing Center for Infectious Disease"/>
            <person name="Wu L."/>
            <person name="Ma J."/>
        </authorList>
    </citation>
    <scope>NUCLEOTIDE SEQUENCE [LARGE SCALE GENOMIC DNA]</scope>
    <source>
        <strain evidence="2">CCUG 58938</strain>
    </source>
</reference>
<evidence type="ECO:0000313" key="1">
    <source>
        <dbReference type="EMBL" id="MFD1003581.1"/>
    </source>
</evidence>
<proteinExistence type="predicted"/>
<accession>A0ABW3KD95</accession>
<gene>
    <name evidence="1" type="ORF">ACFQ21_29925</name>
</gene>
<evidence type="ECO:0000313" key="2">
    <source>
        <dbReference type="Proteomes" id="UP001597112"/>
    </source>
</evidence>
<name>A0ABW3KD95_9BACT</name>
<dbReference type="EMBL" id="JBHTKA010000016">
    <property type="protein sequence ID" value="MFD1003581.1"/>
    <property type="molecule type" value="Genomic_DNA"/>
</dbReference>
<dbReference type="Proteomes" id="UP001597112">
    <property type="component" value="Unassembled WGS sequence"/>
</dbReference>